<dbReference type="Proteomes" id="UP000186785">
    <property type="component" value="Unassembled WGS sequence"/>
</dbReference>
<gene>
    <name evidence="5" type="ORF">BSR29_05900</name>
</gene>
<dbReference type="EMBL" id="MQSV01000003">
    <property type="protein sequence ID" value="OKL48009.1"/>
    <property type="molecule type" value="Genomic_DNA"/>
</dbReference>
<evidence type="ECO:0000313" key="5">
    <source>
        <dbReference type="EMBL" id="OKL48009.1"/>
    </source>
</evidence>
<feature type="signal peptide" evidence="2">
    <location>
        <begin position="1"/>
        <end position="28"/>
    </location>
</feature>
<dbReference type="InterPro" id="IPR018702">
    <property type="entry name" value="DUF2207"/>
</dbReference>
<keyword evidence="2" id="KW-0732">Signal</keyword>
<dbReference type="STRING" id="1921764.BSR28_05505"/>
<reference evidence="5 6" key="1">
    <citation type="submission" date="2016-11" db="EMBL/GenBank/DDBJ databases">
        <title>Actinomyces gypaetusis sp. nov. isolated from the vulture Gypaetus barbatus in Qinghai Tibet Plateau China.</title>
        <authorList>
            <person name="Meng X."/>
        </authorList>
    </citation>
    <scope>NUCLEOTIDE SEQUENCE [LARGE SCALE GENOMIC DNA]</scope>
    <source>
        <strain evidence="5 6">VUL4_2</strain>
    </source>
</reference>
<dbReference type="Pfam" id="PF20990">
    <property type="entry name" value="DUF2207_C"/>
    <property type="match status" value="1"/>
</dbReference>
<dbReference type="AlphaFoldDB" id="A0A1Q5PLT7"/>
<proteinExistence type="predicted"/>
<evidence type="ECO:0000256" key="2">
    <source>
        <dbReference type="SAM" id="SignalP"/>
    </source>
</evidence>
<protein>
    <recommendedName>
        <fullName evidence="7">DUF2207 domain-containing protein</fullName>
    </recommendedName>
</protein>
<evidence type="ECO:0000259" key="4">
    <source>
        <dbReference type="Pfam" id="PF20990"/>
    </source>
</evidence>
<accession>A0A1Q5PLT7</accession>
<keyword evidence="1" id="KW-0472">Membrane</keyword>
<comment type="caution">
    <text evidence="5">The sequence shown here is derived from an EMBL/GenBank/DDBJ whole genome shotgun (WGS) entry which is preliminary data.</text>
</comment>
<dbReference type="InterPro" id="IPR048389">
    <property type="entry name" value="YciQ-like_C"/>
</dbReference>
<name>A0A1Q5PLT7_9ACTO</name>
<keyword evidence="1" id="KW-1133">Transmembrane helix</keyword>
<dbReference type="RefSeq" id="WP_180372223.1">
    <property type="nucleotide sequence ID" value="NZ_MQSV01000003.1"/>
</dbReference>
<feature type="transmembrane region" description="Helical" evidence="1">
    <location>
        <begin position="266"/>
        <end position="284"/>
    </location>
</feature>
<evidence type="ECO:0000259" key="3">
    <source>
        <dbReference type="Pfam" id="PF09972"/>
    </source>
</evidence>
<keyword evidence="1" id="KW-0812">Transmembrane</keyword>
<evidence type="ECO:0000256" key="1">
    <source>
        <dbReference type="SAM" id="Phobius"/>
    </source>
</evidence>
<feature type="domain" description="Predicted membrane protein YciQ-like C-terminal" evidence="4">
    <location>
        <begin position="462"/>
        <end position="523"/>
    </location>
</feature>
<organism evidence="5 6">
    <name type="scientific">Boudabousia liubingyangii</name>
    <dbReference type="NCBI Taxonomy" id="1921764"/>
    <lineage>
        <taxon>Bacteria</taxon>
        <taxon>Bacillati</taxon>
        <taxon>Actinomycetota</taxon>
        <taxon>Actinomycetes</taxon>
        <taxon>Actinomycetales</taxon>
        <taxon>Actinomycetaceae</taxon>
        <taxon>Boudabousia</taxon>
    </lineage>
</organism>
<feature type="chain" id="PRO_5012682632" description="DUF2207 domain-containing protein" evidence="2">
    <location>
        <begin position="29"/>
        <end position="598"/>
    </location>
</feature>
<sequence length="598" mass="66944">MRGRYQIKLLAVLLLCLPFFTIPAPAHAVDNLLDVDITVEITADGSAHFTERRTHIGDEHTEFYKNIGRLHEKMKIEDFWVEEGGVRYQEQPEWNIKATRGEKAGKFGKVNYRNGSVDLAWGLGDPGKHTYVLHYTVTNFVLNLKDSQAISWKFINDKLSPSPQGYQLTIKSPRFTPTNVSRIHVFGNNPDVDYVNSQIFVRSEDALYQSSYLVLLGKIPAHTFSTATNLDVTFDELEKLNFEKRDVNFQGKPRWYQQFFAFIGEYWLYFVGAAGVLFVGYSLVSNTGNGKMFISKSAHKLRLEPIKDEGTLISKSARKKHVSSRVPELDLPLLWELTEIADDEKFNALVRENFVSFYLMKWTLAKTVFVVPPGLENNLGSDLALKFDPKKISGMTKAEAKVYGYLIDAAGENKILEKSELKKFVKNHKKRWGYIIKDTEKEGRNRTQDRNLSSKISVSGLHEKLRILSSAGAKEYANLVGFKNYLESFTLVDEREISEVGLWKTYLTYATAFGCADRVLEQLRPLVPMGLADIGVDAENLIYTTDWSSILSGDSSYYSTYDSYSGGSYSYGGSGSSGGGFSGGGSASFGGGSGGGTR</sequence>
<feature type="domain" description="DUF2207" evidence="3">
    <location>
        <begin position="33"/>
        <end position="173"/>
    </location>
</feature>
<evidence type="ECO:0000313" key="6">
    <source>
        <dbReference type="Proteomes" id="UP000186785"/>
    </source>
</evidence>
<evidence type="ECO:0008006" key="7">
    <source>
        <dbReference type="Google" id="ProtNLM"/>
    </source>
</evidence>
<dbReference type="Pfam" id="PF09972">
    <property type="entry name" value="DUF2207"/>
    <property type="match status" value="1"/>
</dbReference>
<keyword evidence="6" id="KW-1185">Reference proteome</keyword>